<reference evidence="4" key="2">
    <citation type="submission" date="2024-04" db="EMBL/GenBank/DDBJ databases">
        <authorList>
            <person name="Chen Y."/>
            <person name="Shah S."/>
            <person name="Dougan E. K."/>
            <person name="Thang M."/>
            <person name="Chan C."/>
        </authorList>
    </citation>
    <scope>NUCLEOTIDE SEQUENCE [LARGE SCALE GENOMIC DNA]</scope>
</reference>
<evidence type="ECO:0000313" key="1">
    <source>
        <dbReference type="EMBL" id="CAI3978384.1"/>
    </source>
</evidence>
<evidence type="ECO:0000313" key="5">
    <source>
        <dbReference type="Proteomes" id="UP001152797"/>
    </source>
</evidence>
<proteinExistence type="predicted"/>
<keyword evidence="5" id="KW-1185">Reference proteome</keyword>
<dbReference type="EMBL" id="CAMXCT010000831">
    <property type="protein sequence ID" value="CAI3983725.1"/>
    <property type="molecule type" value="Genomic_DNA"/>
</dbReference>
<sequence>MPAGTDGPSPMDVIIVKYADDGAAVAEEFEALQQAYLIVLRQSHSRARPSVLFQVRENLQNYVAAMHRENPAMPPSLQDLASACQLSWQFGGPPKYAIGLYSGDGPAGLQAAIGHVYEYMTWRSSQMERPDAEFQVTMWNLPVPLDFETPRWAITFREDVPADFDIGDVPSPGRCPHLTLTFYPAGTAENTFFATISGNTWPLRHALPQWELSRGEKGGWIRTSTVLDVTTTTALDELRDSITGGYYRVSFAAGLAPNIRAAVEAIFHTE</sequence>
<evidence type="ECO:0000313" key="4">
    <source>
        <dbReference type="EMBL" id="CAL1131759.1"/>
    </source>
</evidence>
<dbReference type="EMBL" id="CAMXCT030004791">
    <property type="protein sequence ID" value="CAL4797713.1"/>
    <property type="molecule type" value="Genomic_DNA"/>
</dbReference>
<protein>
    <submittedName>
        <fullName evidence="1">Uncharacterized protein</fullName>
    </submittedName>
</protein>
<gene>
    <name evidence="2" type="ORF">C1SCF055_LOCUS11315</name>
    <name evidence="3" type="ORF">C1SCF055_LOCUS35671</name>
    <name evidence="1" type="ORF">C1SCF055_LOCUS6439</name>
</gene>
<dbReference type="Proteomes" id="UP001152797">
    <property type="component" value="Unassembled WGS sequence"/>
</dbReference>
<accession>A0A9P1BRZ5</accession>
<dbReference type="EMBL" id="CAMXCT020000831">
    <property type="protein sequence ID" value="CAL1137100.1"/>
    <property type="molecule type" value="Genomic_DNA"/>
</dbReference>
<dbReference type="EMBL" id="CAMXCT020004791">
    <property type="protein sequence ID" value="CAL1163776.1"/>
    <property type="molecule type" value="Genomic_DNA"/>
</dbReference>
<dbReference type="EMBL" id="CAMXCT030000831">
    <property type="protein sequence ID" value="CAL4771037.1"/>
    <property type="molecule type" value="Genomic_DNA"/>
</dbReference>
<dbReference type="AlphaFoldDB" id="A0A9P1BRZ5"/>
<comment type="caution">
    <text evidence="1">The sequence shown here is derived from an EMBL/GenBank/DDBJ whole genome shotgun (WGS) entry which is preliminary data.</text>
</comment>
<dbReference type="EMBL" id="CAMXCT010004791">
    <property type="protein sequence ID" value="CAI4010401.1"/>
    <property type="molecule type" value="Genomic_DNA"/>
</dbReference>
<dbReference type="EMBL" id="CAMXCT030000406">
    <property type="protein sequence ID" value="CAL4765696.1"/>
    <property type="molecule type" value="Genomic_DNA"/>
</dbReference>
<evidence type="ECO:0000313" key="2">
    <source>
        <dbReference type="EMBL" id="CAI3983725.1"/>
    </source>
</evidence>
<name>A0A9P1BRZ5_9DINO</name>
<reference evidence="1" key="1">
    <citation type="submission" date="2022-10" db="EMBL/GenBank/DDBJ databases">
        <authorList>
            <person name="Chen Y."/>
            <person name="Dougan E. K."/>
            <person name="Chan C."/>
            <person name="Rhodes N."/>
            <person name="Thang M."/>
        </authorList>
    </citation>
    <scope>NUCLEOTIDE SEQUENCE</scope>
</reference>
<dbReference type="EMBL" id="CAMXCT020000406">
    <property type="protein sequence ID" value="CAL1131759.1"/>
    <property type="molecule type" value="Genomic_DNA"/>
</dbReference>
<organism evidence="1">
    <name type="scientific">Cladocopium goreaui</name>
    <dbReference type="NCBI Taxonomy" id="2562237"/>
    <lineage>
        <taxon>Eukaryota</taxon>
        <taxon>Sar</taxon>
        <taxon>Alveolata</taxon>
        <taxon>Dinophyceae</taxon>
        <taxon>Suessiales</taxon>
        <taxon>Symbiodiniaceae</taxon>
        <taxon>Cladocopium</taxon>
    </lineage>
</organism>
<dbReference type="EMBL" id="CAMXCT010000406">
    <property type="protein sequence ID" value="CAI3978384.1"/>
    <property type="molecule type" value="Genomic_DNA"/>
</dbReference>
<evidence type="ECO:0000313" key="3">
    <source>
        <dbReference type="EMBL" id="CAI4010401.1"/>
    </source>
</evidence>